<feature type="region of interest" description="Disordered" evidence="4">
    <location>
        <begin position="673"/>
        <end position="909"/>
    </location>
</feature>
<dbReference type="InterPro" id="IPR001965">
    <property type="entry name" value="Znf_PHD"/>
</dbReference>
<dbReference type="Proteomes" id="UP000324897">
    <property type="component" value="Chromosome 4"/>
</dbReference>
<feature type="compositionally biased region" description="Basic and acidic residues" evidence="4">
    <location>
        <begin position="216"/>
        <end position="234"/>
    </location>
</feature>
<dbReference type="InterPro" id="IPR009057">
    <property type="entry name" value="Homeodomain-like_sf"/>
</dbReference>
<dbReference type="AlphaFoldDB" id="A0A5J9W1Z7"/>
<feature type="compositionally biased region" description="Polar residues" evidence="4">
    <location>
        <begin position="206"/>
        <end position="215"/>
    </location>
</feature>
<keyword evidence="7" id="KW-1185">Reference proteome</keyword>
<keyword evidence="3" id="KW-0862">Zinc</keyword>
<feature type="compositionally biased region" description="Polar residues" evidence="4">
    <location>
        <begin position="150"/>
        <end position="174"/>
    </location>
</feature>
<accession>A0A5J9W1Z7</accession>
<gene>
    <name evidence="6" type="ORF">EJB05_15515</name>
</gene>
<reference evidence="6 7" key="1">
    <citation type="journal article" date="2019" name="Sci. Rep.">
        <title>A high-quality genome of Eragrostis curvula grass provides insights into Poaceae evolution and supports new strategies to enhance forage quality.</title>
        <authorList>
            <person name="Carballo J."/>
            <person name="Santos B.A.C.M."/>
            <person name="Zappacosta D."/>
            <person name="Garbus I."/>
            <person name="Selva J.P."/>
            <person name="Gallo C.A."/>
            <person name="Diaz A."/>
            <person name="Albertini E."/>
            <person name="Caccamo M."/>
            <person name="Echenique V."/>
        </authorList>
    </citation>
    <scope>NUCLEOTIDE SEQUENCE [LARGE SCALE GENOMIC DNA]</scope>
    <source>
        <strain evidence="7">cv. Victoria</strain>
        <tissue evidence="6">Leaf</tissue>
    </source>
</reference>
<feature type="region of interest" description="Disordered" evidence="4">
    <location>
        <begin position="400"/>
        <end position="428"/>
    </location>
</feature>
<name>A0A5J9W1Z7_9POAL</name>
<protein>
    <recommendedName>
        <fullName evidence="5">Myb-like domain-containing protein</fullName>
    </recommendedName>
</protein>
<dbReference type="InterPro" id="IPR013083">
    <property type="entry name" value="Znf_RING/FYVE/PHD"/>
</dbReference>
<keyword evidence="1" id="KW-0479">Metal-binding</keyword>
<feature type="compositionally biased region" description="Basic residues" evidence="4">
    <location>
        <begin position="880"/>
        <end position="891"/>
    </location>
</feature>
<feature type="compositionally biased region" description="Polar residues" evidence="4">
    <location>
        <begin position="859"/>
        <end position="879"/>
    </location>
</feature>
<feature type="region of interest" description="Disordered" evidence="4">
    <location>
        <begin position="498"/>
        <end position="546"/>
    </location>
</feature>
<feature type="region of interest" description="Disordered" evidence="4">
    <location>
        <begin position="442"/>
        <end position="461"/>
    </location>
</feature>
<feature type="compositionally biased region" description="Polar residues" evidence="4">
    <location>
        <begin position="187"/>
        <end position="196"/>
    </location>
</feature>
<feature type="compositionally biased region" description="Basic and acidic residues" evidence="4">
    <location>
        <begin position="768"/>
        <end position="801"/>
    </location>
</feature>
<dbReference type="SUPFAM" id="SSF57903">
    <property type="entry name" value="FYVE/PHD zinc finger"/>
    <property type="match status" value="1"/>
</dbReference>
<dbReference type="SUPFAM" id="SSF46689">
    <property type="entry name" value="Homeodomain-like"/>
    <property type="match status" value="1"/>
</dbReference>
<dbReference type="EMBL" id="RWGY01000007">
    <property type="protein sequence ID" value="TVU41953.1"/>
    <property type="molecule type" value="Genomic_DNA"/>
</dbReference>
<dbReference type="InterPro" id="IPR011011">
    <property type="entry name" value="Znf_FYVE_PHD"/>
</dbReference>
<dbReference type="Gramene" id="TVU41953">
    <property type="protein sequence ID" value="TVU41953"/>
    <property type="gene ID" value="EJB05_15515"/>
</dbReference>
<dbReference type="OrthoDB" id="785443at2759"/>
<organism evidence="6 7">
    <name type="scientific">Eragrostis curvula</name>
    <name type="common">weeping love grass</name>
    <dbReference type="NCBI Taxonomy" id="38414"/>
    <lineage>
        <taxon>Eukaryota</taxon>
        <taxon>Viridiplantae</taxon>
        <taxon>Streptophyta</taxon>
        <taxon>Embryophyta</taxon>
        <taxon>Tracheophyta</taxon>
        <taxon>Spermatophyta</taxon>
        <taxon>Magnoliopsida</taxon>
        <taxon>Liliopsida</taxon>
        <taxon>Poales</taxon>
        <taxon>Poaceae</taxon>
        <taxon>PACMAD clade</taxon>
        <taxon>Chloridoideae</taxon>
        <taxon>Eragrostideae</taxon>
        <taxon>Eragrostidinae</taxon>
        <taxon>Eragrostis</taxon>
    </lineage>
</organism>
<sequence length="964" mass="104549">MPPPPFASATATATRVAALWVVDALAGDEALDFSVLKALVGASPECLAGAPEATRERVALRCLQEVASLASKGDAAATAGVLRFEAARSCEDVLLELVGEAGSSGTLDKDMLPPFSQDIQNIICMKKPTLPETSFELLKEVDPEIASVVSPSQLEQNDTNPNVNDQSLSSSHNHVNIEKPKFPTDNVEFQQETSANLVDETESRNLENQPCTSDSKSCDHQQADDADAVGDRPPENSLAVDENVPLGAVHASAGCNVALQGSTNELLSKKDSEVHAAMVQPQSPREHSPNPPPHYNDGERPHDDAVSDQSLTNLSHAGLDTHAAVAPAIDRNSDALPTNAAEPGHVPDFVPQEDTPVISQPHSSKTDPNALQHESGDKVNRDLDDVSATIQPVEKDHVHEETTLEAASTVPPVSCNDAIQGDQSETNHLPENATAHTAVFEEQNGDKSHIESSGADKVNHDDDSVLEKNTVHGSLNVQGTLLSQNCNSVLHDKTSEANNTCEQNTGKSGTDIQKIDCGTSIPNPIQHGNGTSTMKASNTTNLGDTSARIPHVSSSYDNLPGIAAAGLLSMTNKMPFGPGDQDINDSLEGLSQQDLCIKCGKGGQLLKCSGCLLAAHNSCFGSSVTFQETDLFYCPVCFYTKATEAYQKAKKTYCEARKNLATFLGTTQVISQPDEQQTGVLPTAPNRGGQSNASDTSKRKNMNKNEAEAANLAHQDKEPDHQRKKQKIHATENGYPEERVTEKASLVRNSNIPTMSKHSVLKNNSSDKVQDAERQQRRESKEAGNGDSSHETRSSSQKRCDPPANQEVEADKEDSPTKSHQSNDSDEIEASSSNDSGKRSSPPWRKMRHRKSKLRQKETMVTSDSRKTIAQQDQHMSSPSRKRKYAPHKRYSNPVAPSGRRSKLSWTEEEETTLKEAMAKFAPQDDGPTPWVQILEYGRDVFHRTRLPSDLRVKWRNMMKKGGF</sequence>
<feature type="compositionally biased region" description="Polar residues" evidence="4">
    <location>
        <begin position="357"/>
        <end position="369"/>
    </location>
</feature>
<comment type="caution">
    <text evidence="6">The sequence shown here is derived from an EMBL/GenBank/DDBJ whole genome shotgun (WGS) entry which is preliminary data.</text>
</comment>
<evidence type="ECO:0000256" key="3">
    <source>
        <dbReference type="ARBA" id="ARBA00022833"/>
    </source>
</evidence>
<feature type="compositionally biased region" description="Basic and acidic residues" evidence="4">
    <location>
        <begin position="296"/>
        <end position="305"/>
    </location>
</feature>
<dbReference type="PANTHER" id="PTHR47863">
    <property type="entry name" value="RING/FYVE/PHD ZINC FINGER SUPERFAMILY PROTEIN"/>
    <property type="match status" value="1"/>
</dbReference>
<feature type="compositionally biased region" description="Basic residues" evidence="4">
    <location>
        <begin position="845"/>
        <end position="854"/>
    </location>
</feature>
<feature type="region of interest" description="Disordered" evidence="4">
    <location>
        <begin position="273"/>
        <end position="307"/>
    </location>
</feature>
<feature type="compositionally biased region" description="Polar residues" evidence="4">
    <location>
        <begin position="498"/>
        <end position="511"/>
    </location>
</feature>
<feature type="compositionally biased region" description="Polar residues" evidence="4">
    <location>
        <begin position="520"/>
        <end position="544"/>
    </location>
</feature>
<feature type="region of interest" description="Disordered" evidence="4">
    <location>
        <begin position="334"/>
        <end position="381"/>
    </location>
</feature>
<dbReference type="Gene3D" id="1.10.10.60">
    <property type="entry name" value="Homeodomain-like"/>
    <property type="match status" value="1"/>
</dbReference>
<evidence type="ECO:0000256" key="1">
    <source>
        <dbReference type="ARBA" id="ARBA00022723"/>
    </source>
</evidence>
<dbReference type="PANTHER" id="PTHR47863:SF4">
    <property type="entry name" value="RING_FYVE_PHD ZINC FINGER SUPERFAMILY PROTEIN"/>
    <property type="match status" value="1"/>
</dbReference>
<keyword evidence="2" id="KW-0863">Zinc-finger</keyword>
<evidence type="ECO:0000259" key="5">
    <source>
        <dbReference type="PROSITE" id="PS50090"/>
    </source>
</evidence>
<proteinExistence type="predicted"/>
<evidence type="ECO:0000313" key="7">
    <source>
        <dbReference type="Proteomes" id="UP000324897"/>
    </source>
</evidence>
<dbReference type="Gene3D" id="3.30.40.10">
    <property type="entry name" value="Zinc/RING finger domain, C3HC4 (zinc finger)"/>
    <property type="match status" value="1"/>
</dbReference>
<feature type="non-terminal residue" evidence="6">
    <location>
        <position position="1"/>
    </location>
</feature>
<dbReference type="SMART" id="SM00249">
    <property type="entry name" value="PHD"/>
    <property type="match status" value="1"/>
</dbReference>
<feature type="compositionally biased region" description="Polar residues" evidence="4">
    <location>
        <begin position="747"/>
        <end position="767"/>
    </location>
</feature>
<evidence type="ECO:0000256" key="4">
    <source>
        <dbReference type="SAM" id="MobiDB-lite"/>
    </source>
</evidence>
<dbReference type="GO" id="GO:0008270">
    <property type="term" value="F:zinc ion binding"/>
    <property type="evidence" value="ECO:0007669"/>
    <property type="project" value="UniProtKB-KW"/>
</dbReference>
<dbReference type="InterPro" id="IPR001005">
    <property type="entry name" value="SANT/Myb"/>
</dbReference>
<feature type="compositionally biased region" description="Basic and acidic residues" evidence="4">
    <location>
        <begin position="813"/>
        <end position="823"/>
    </location>
</feature>
<dbReference type="PROSITE" id="PS50090">
    <property type="entry name" value="MYB_LIKE"/>
    <property type="match status" value="1"/>
</dbReference>
<evidence type="ECO:0000256" key="2">
    <source>
        <dbReference type="ARBA" id="ARBA00022771"/>
    </source>
</evidence>
<feature type="region of interest" description="Disordered" evidence="4">
    <location>
        <begin position="150"/>
        <end position="239"/>
    </location>
</feature>
<feature type="domain" description="Myb-like" evidence="5">
    <location>
        <begin position="898"/>
        <end position="959"/>
    </location>
</feature>
<evidence type="ECO:0000313" key="6">
    <source>
        <dbReference type="EMBL" id="TVU41953.1"/>
    </source>
</evidence>